<dbReference type="SUPFAM" id="SSF50630">
    <property type="entry name" value="Acid proteases"/>
    <property type="match status" value="1"/>
</dbReference>
<keyword evidence="13" id="KW-1185">Reference proteome</keyword>
<dbReference type="FunFam" id="2.40.70.10:FF:000004">
    <property type="entry name" value="Pepsin A"/>
    <property type="match status" value="1"/>
</dbReference>
<dbReference type="InterPro" id="IPR021109">
    <property type="entry name" value="Peptidase_aspartic_dom_sf"/>
</dbReference>
<feature type="active site" evidence="7">
    <location>
        <position position="305"/>
    </location>
</feature>
<evidence type="ECO:0000256" key="5">
    <source>
        <dbReference type="ARBA" id="ARBA00023157"/>
    </source>
</evidence>
<evidence type="ECO:0000256" key="7">
    <source>
        <dbReference type="PIRSR" id="PIRSR601461-1"/>
    </source>
</evidence>
<comment type="similarity">
    <text evidence="1 9">Belongs to the peptidase A1 family.</text>
</comment>
<evidence type="ECO:0000256" key="1">
    <source>
        <dbReference type="ARBA" id="ARBA00007447"/>
    </source>
</evidence>
<sequence length="423" mass="46626">MKVKLQRFQSGRIAHLEDGESMPAEDEESMQAEDEESMQMKKQKWGDAGLIQVPLADYRDVSLARPTDSDPIPRSILQIFQVQCNSFPGSILRLRFQVQYYGSIGIGTPPQSFKILFDTGSSNLWVPSKDCNVNDTACRIHQKYDGSRSSTYSRNGTRIGIRYGSGRLSGVLAVDTVTIGGLVVQGQAFAEATNQPNSSFAAARFDGILGMGYKAISVDLIPTVFENMVQQGLVQRPVFSFYLNRDMSSEEGGELILGGSDPDYYIGKFTHVPVTREGYWQFKMDKVRVGPRAVYCSEGCQAIADTGTSFVLGPQEEIAAIVKDVGAELDGSGNYRVDCSKVPHLPLIRFVIDGRDFVLQGKDYVLPRSQRGSSYCVVGFSGSNIPPPRGPLWILGDVFLGKFYSEYDMGNNRVGFALAKRKC</sequence>
<keyword evidence="2 9" id="KW-0645">Protease</keyword>
<dbReference type="Pfam" id="PF00026">
    <property type="entry name" value="Asp"/>
    <property type="match status" value="1"/>
</dbReference>
<dbReference type="AlphaFoldDB" id="A0A7R9A7K8"/>
<evidence type="ECO:0000256" key="10">
    <source>
        <dbReference type="SAM" id="MobiDB-lite"/>
    </source>
</evidence>
<dbReference type="InterPro" id="IPR033121">
    <property type="entry name" value="PEPTIDASE_A1"/>
</dbReference>
<protein>
    <recommendedName>
        <fullName evidence="11">Peptidase A1 domain-containing protein</fullName>
    </recommendedName>
</protein>
<accession>A0A7R9A7K8</accession>
<dbReference type="PANTHER" id="PTHR47966">
    <property type="entry name" value="BETA-SITE APP-CLEAVING ENZYME, ISOFORM A-RELATED"/>
    <property type="match status" value="1"/>
</dbReference>
<evidence type="ECO:0000259" key="11">
    <source>
        <dbReference type="PROSITE" id="PS51767"/>
    </source>
</evidence>
<keyword evidence="4 9" id="KW-0378">Hydrolase</keyword>
<dbReference type="InterPro" id="IPR001969">
    <property type="entry name" value="Aspartic_peptidase_AS"/>
</dbReference>
<dbReference type="PROSITE" id="PS00141">
    <property type="entry name" value="ASP_PROTEASE"/>
    <property type="match status" value="2"/>
</dbReference>
<dbReference type="PRINTS" id="PR00792">
    <property type="entry name" value="PEPSIN"/>
</dbReference>
<evidence type="ECO:0000313" key="12">
    <source>
        <dbReference type="EMBL" id="CAD7247206.1"/>
    </source>
</evidence>
<feature type="disulfide bond" evidence="8">
    <location>
        <begin position="131"/>
        <end position="138"/>
    </location>
</feature>
<reference evidence="12" key="1">
    <citation type="submission" date="2020-11" db="EMBL/GenBank/DDBJ databases">
        <authorList>
            <person name="Tran Van P."/>
        </authorList>
    </citation>
    <scope>NUCLEOTIDE SEQUENCE</scope>
</reference>
<dbReference type="GO" id="GO:0004190">
    <property type="term" value="F:aspartic-type endopeptidase activity"/>
    <property type="evidence" value="ECO:0007669"/>
    <property type="project" value="UniProtKB-KW"/>
</dbReference>
<feature type="region of interest" description="Disordered" evidence="10">
    <location>
        <begin position="1"/>
        <end position="37"/>
    </location>
</feature>
<organism evidence="12">
    <name type="scientific">Darwinula stevensoni</name>
    <dbReference type="NCBI Taxonomy" id="69355"/>
    <lineage>
        <taxon>Eukaryota</taxon>
        <taxon>Metazoa</taxon>
        <taxon>Ecdysozoa</taxon>
        <taxon>Arthropoda</taxon>
        <taxon>Crustacea</taxon>
        <taxon>Oligostraca</taxon>
        <taxon>Ostracoda</taxon>
        <taxon>Podocopa</taxon>
        <taxon>Podocopida</taxon>
        <taxon>Darwinulocopina</taxon>
        <taxon>Darwinuloidea</taxon>
        <taxon>Darwinulidae</taxon>
        <taxon>Darwinula</taxon>
    </lineage>
</organism>
<dbReference type="FunFam" id="2.40.70.10:FF:000002">
    <property type="entry name" value="Vacuolar aspartic proteinase"/>
    <property type="match status" value="1"/>
</dbReference>
<dbReference type="PANTHER" id="PTHR47966:SF51">
    <property type="entry name" value="BETA-SITE APP-CLEAVING ENZYME, ISOFORM A-RELATED"/>
    <property type="match status" value="1"/>
</dbReference>
<evidence type="ECO:0000256" key="3">
    <source>
        <dbReference type="ARBA" id="ARBA00022750"/>
    </source>
</evidence>
<evidence type="ECO:0000256" key="9">
    <source>
        <dbReference type="RuleBase" id="RU000454"/>
    </source>
</evidence>
<dbReference type="GO" id="GO:0006508">
    <property type="term" value="P:proteolysis"/>
    <property type="evidence" value="ECO:0007669"/>
    <property type="project" value="UniProtKB-KW"/>
</dbReference>
<keyword evidence="3 9" id="KW-0064">Aspartyl protease</keyword>
<proteinExistence type="inferred from homology"/>
<dbReference type="FunFam" id="2.60.40.1960:FF:000001">
    <property type="entry name" value="Cathepsin D"/>
    <property type="match status" value="1"/>
</dbReference>
<dbReference type="EMBL" id="LR900897">
    <property type="protein sequence ID" value="CAD7247206.1"/>
    <property type="molecule type" value="Genomic_DNA"/>
</dbReference>
<name>A0A7R9A7K8_9CRUS</name>
<dbReference type="PROSITE" id="PS51767">
    <property type="entry name" value="PEPTIDASE_A1"/>
    <property type="match status" value="1"/>
</dbReference>
<dbReference type="Proteomes" id="UP000677054">
    <property type="component" value="Unassembled WGS sequence"/>
</dbReference>
<feature type="domain" description="Peptidase A1" evidence="11">
    <location>
        <begin position="100"/>
        <end position="417"/>
    </location>
</feature>
<dbReference type="EMBL" id="CAJPEV010001380">
    <property type="protein sequence ID" value="CAG0892320.1"/>
    <property type="molecule type" value="Genomic_DNA"/>
</dbReference>
<feature type="compositionally biased region" description="Acidic residues" evidence="10">
    <location>
        <begin position="19"/>
        <end position="37"/>
    </location>
</feature>
<keyword evidence="5 8" id="KW-1015">Disulfide bond</keyword>
<dbReference type="Gene3D" id="2.40.70.10">
    <property type="entry name" value="Acid Proteases"/>
    <property type="match status" value="2"/>
</dbReference>
<gene>
    <name evidence="12" type="ORF">DSTB1V02_LOCUS7040</name>
</gene>
<evidence type="ECO:0000256" key="6">
    <source>
        <dbReference type="ARBA" id="ARBA00023180"/>
    </source>
</evidence>
<feature type="disulfide bond" evidence="8">
    <location>
        <begin position="296"/>
        <end position="300"/>
    </location>
</feature>
<evidence type="ECO:0000313" key="13">
    <source>
        <dbReference type="Proteomes" id="UP000677054"/>
    </source>
</evidence>
<dbReference type="InterPro" id="IPR001461">
    <property type="entry name" value="Aspartic_peptidase_A1"/>
</dbReference>
<dbReference type="OrthoDB" id="771136at2759"/>
<evidence type="ECO:0000256" key="8">
    <source>
        <dbReference type="PIRSR" id="PIRSR601461-2"/>
    </source>
</evidence>
<evidence type="ECO:0000256" key="4">
    <source>
        <dbReference type="ARBA" id="ARBA00022801"/>
    </source>
</evidence>
<evidence type="ECO:0000256" key="2">
    <source>
        <dbReference type="ARBA" id="ARBA00022670"/>
    </source>
</evidence>
<dbReference type="Gene3D" id="2.60.40.1960">
    <property type="match status" value="1"/>
</dbReference>
<keyword evidence="6" id="KW-0325">Glycoprotein</keyword>
<feature type="active site" evidence="7">
    <location>
        <position position="118"/>
    </location>
</feature>